<dbReference type="InterPro" id="IPR006206">
    <property type="entry name" value="Mevalonate/galactokinase"/>
</dbReference>
<evidence type="ECO:0000256" key="5">
    <source>
        <dbReference type="ARBA" id="ARBA00023144"/>
    </source>
</evidence>
<dbReference type="Gene3D" id="3.30.230.10">
    <property type="match status" value="1"/>
</dbReference>
<keyword evidence="3" id="KW-0418">Kinase</keyword>
<organism evidence="10 11">
    <name type="scientific">Aquimarina litoralis</name>
    <dbReference type="NCBI Taxonomy" id="584605"/>
    <lineage>
        <taxon>Bacteria</taxon>
        <taxon>Pseudomonadati</taxon>
        <taxon>Bacteroidota</taxon>
        <taxon>Flavobacteriia</taxon>
        <taxon>Flavobacteriales</taxon>
        <taxon>Flavobacteriaceae</taxon>
        <taxon>Aquimarina</taxon>
    </lineage>
</organism>
<feature type="domain" description="GHMP kinase N-terminal" evidence="7">
    <location>
        <begin position="82"/>
        <end position="169"/>
    </location>
</feature>
<dbReference type="PRINTS" id="PR00473">
    <property type="entry name" value="GALCTOKINASE"/>
</dbReference>
<evidence type="ECO:0000256" key="3">
    <source>
        <dbReference type="ARBA" id="ARBA00022777"/>
    </source>
</evidence>
<keyword evidence="11" id="KW-1185">Reference proteome</keyword>
<evidence type="ECO:0000256" key="6">
    <source>
        <dbReference type="NCBIfam" id="TIGR00131"/>
    </source>
</evidence>
<comment type="similarity">
    <text evidence="1">Belongs to the GHMP kinase family. GalK subfamily.</text>
</comment>
<dbReference type="Pfam" id="PF10509">
    <property type="entry name" value="GalKase_gal_bdg"/>
    <property type="match status" value="1"/>
</dbReference>
<dbReference type="EMBL" id="BAAAGE010000001">
    <property type="protein sequence ID" value="GAA0712306.1"/>
    <property type="molecule type" value="Genomic_DNA"/>
</dbReference>
<evidence type="ECO:0000313" key="10">
    <source>
        <dbReference type="EMBL" id="GAA0712306.1"/>
    </source>
</evidence>
<sequence length="382" mass="43382">MNKENTFIPELIVSSPGRINFMGGHTDYNNGFVLPTAIDKKIRFEFKKNGTADICNFYSRNYDKSLRVDLNNISPSTENWENYILGVLHQLSKRSDKIRGFDCFFSSELAIGSGLSSSAALECGLAYGVNSLFELGLSKKEITVLSRDAEHEYVGTKCGIMDQYASVFSETNKILFLDCQSLEHSLIPIDLVDYKILILNTNVEHNLATSEYNVRRQQCEEGVAFIKKRHPNVSSLRDVNLDMLEEVKDEVSQTVFQRCQYIIQENKRVLAAAEFLKNNELNEFGDLLYQCHDGIRHKYEVSCDELDFLVDFSKEKEYVIGSRMMGGGFGGCTVNIVHKDYIDAYTEEVSIAYKERFNIDLDAFQVMPSKGTSVEFTESKVS</sequence>
<keyword evidence="5" id="KW-0299">Galactose metabolism</keyword>
<dbReference type="InterPro" id="IPR014721">
    <property type="entry name" value="Ribsml_uS5_D2-typ_fold_subgr"/>
</dbReference>
<feature type="domain" description="Galactokinase N-terminal" evidence="9">
    <location>
        <begin position="10"/>
        <end position="44"/>
    </location>
</feature>
<dbReference type="InterPro" id="IPR006204">
    <property type="entry name" value="GHMP_kinase_N_dom"/>
</dbReference>
<dbReference type="Pfam" id="PF08544">
    <property type="entry name" value="GHMP_kinases_C"/>
    <property type="match status" value="1"/>
</dbReference>
<dbReference type="PIRSF" id="PIRSF000530">
    <property type="entry name" value="Galactokinase"/>
    <property type="match status" value="1"/>
</dbReference>
<comment type="caution">
    <text evidence="10">The sequence shown here is derived from an EMBL/GenBank/DDBJ whole genome shotgun (WGS) entry which is preliminary data.</text>
</comment>
<gene>
    <name evidence="10" type="primary">galK</name>
    <name evidence="10" type="ORF">GCM10009430_02580</name>
</gene>
<keyword evidence="3" id="KW-0808">Transferase</keyword>
<evidence type="ECO:0000313" key="11">
    <source>
        <dbReference type="Proteomes" id="UP001501758"/>
    </source>
</evidence>
<dbReference type="PANTHER" id="PTHR10457:SF7">
    <property type="entry name" value="GALACTOKINASE-RELATED"/>
    <property type="match status" value="1"/>
</dbReference>
<evidence type="ECO:0000259" key="7">
    <source>
        <dbReference type="Pfam" id="PF00288"/>
    </source>
</evidence>
<proteinExistence type="inferred from homology"/>
<dbReference type="Pfam" id="PF00288">
    <property type="entry name" value="GHMP_kinases_N"/>
    <property type="match status" value="1"/>
</dbReference>
<dbReference type="EC" id="2.7.1.6" evidence="6"/>
<name>A0ABN1IGB0_9FLAO</name>
<dbReference type="InterPro" id="IPR036554">
    <property type="entry name" value="GHMP_kinase_C_sf"/>
</dbReference>
<protein>
    <recommendedName>
        <fullName evidence="6">Galactokinase</fullName>
        <ecNumber evidence="6">2.7.1.6</ecNumber>
    </recommendedName>
</protein>
<dbReference type="InterPro" id="IPR013750">
    <property type="entry name" value="GHMP_kinase_C_dom"/>
</dbReference>
<dbReference type="Proteomes" id="UP001501758">
    <property type="component" value="Unassembled WGS sequence"/>
</dbReference>
<dbReference type="InterPro" id="IPR019539">
    <property type="entry name" value="GalKase_N"/>
</dbReference>
<feature type="domain" description="GHMP kinase C-terminal" evidence="8">
    <location>
        <begin position="273"/>
        <end position="353"/>
    </location>
</feature>
<dbReference type="SUPFAM" id="SSF55060">
    <property type="entry name" value="GHMP Kinase, C-terminal domain"/>
    <property type="match status" value="1"/>
</dbReference>
<evidence type="ECO:0000256" key="1">
    <source>
        <dbReference type="ARBA" id="ARBA00006566"/>
    </source>
</evidence>
<keyword evidence="4" id="KW-0067">ATP-binding</keyword>
<accession>A0ABN1IGB0</accession>
<dbReference type="RefSeq" id="WP_343909730.1">
    <property type="nucleotide sequence ID" value="NZ_BAAAGE010000001.1"/>
</dbReference>
<evidence type="ECO:0000256" key="2">
    <source>
        <dbReference type="ARBA" id="ARBA00022741"/>
    </source>
</evidence>
<dbReference type="SUPFAM" id="SSF54211">
    <property type="entry name" value="Ribosomal protein S5 domain 2-like"/>
    <property type="match status" value="1"/>
</dbReference>
<keyword evidence="5" id="KW-0119">Carbohydrate metabolism</keyword>
<dbReference type="NCBIfam" id="TIGR00131">
    <property type="entry name" value="gal_kin"/>
    <property type="match status" value="1"/>
</dbReference>
<dbReference type="PANTHER" id="PTHR10457">
    <property type="entry name" value="MEVALONATE KINASE/GALACTOKINASE"/>
    <property type="match status" value="1"/>
</dbReference>
<dbReference type="InterPro" id="IPR020568">
    <property type="entry name" value="Ribosomal_Su5_D2-typ_SF"/>
</dbReference>
<dbReference type="InterPro" id="IPR000705">
    <property type="entry name" value="Galactokinase"/>
</dbReference>
<dbReference type="Gene3D" id="3.30.70.890">
    <property type="entry name" value="GHMP kinase, C-terminal domain"/>
    <property type="match status" value="1"/>
</dbReference>
<reference evidence="11" key="1">
    <citation type="journal article" date="2019" name="Int. J. Syst. Evol. Microbiol.">
        <title>The Global Catalogue of Microorganisms (GCM) 10K type strain sequencing project: providing services to taxonomists for standard genome sequencing and annotation.</title>
        <authorList>
            <consortium name="The Broad Institute Genomics Platform"/>
            <consortium name="The Broad Institute Genome Sequencing Center for Infectious Disease"/>
            <person name="Wu L."/>
            <person name="Ma J."/>
        </authorList>
    </citation>
    <scope>NUCLEOTIDE SEQUENCE [LARGE SCALE GENOMIC DNA]</scope>
    <source>
        <strain evidence="11">JCM 15974</strain>
    </source>
</reference>
<evidence type="ECO:0000256" key="4">
    <source>
        <dbReference type="ARBA" id="ARBA00022840"/>
    </source>
</evidence>
<evidence type="ECO:0000259" key="8">
    <source>
        <dbReference type="Pfam" id="PF08544"/>
    </source>
</evidence>
<dbReference type="PRINTS" id="PR00959">
    <property type="entry name" value="MEVGALKINASE"/>
</dbReference>
<evidence type="ECO:0000259" key="9">
    <source>
        <dbReference type="Pfam" id="PF10509"/>
    </source>
</evidence>
<keyword evidence="2" id="KW-0547">Nucleotide-binding</keyword>